<dbReference type="InterPro" id="IPR010982">
    <property type="entry name" value="Lambda_DNA-bd_dom_sf"/>
</dbReference>
<accession>A0A6L9MJI9</accession>
<dbReference type="InterPro" id="IPR001387">
    <property type="entry name" value="Cro/C1-type_HTH"/>
</dbReference>
<evidence type="ECO:0000313" key="5">
    <source>
        <dbReference type="EMBL" id="NDV87792.1"/>
    </source>
</evidence>
<sequence length="103" mass="11292">MSKAAFDKIAEGLGEAIEIARGDLDPVKLHVPSELDVRDMRQRLGMSQDAFASAFGFTINQIREWEQGRARPLGGVRAYLMLIERSPESILALLQDAGAHKAA</sequence>
<dbReference type="PROSITE" id="PS50943">
    <property type="entry name" value="HTH_CROC1"/>
    <property type="match status" value="1"/>
</dbReference>
<dbReference type="GO" id="GO:0003677">
    <property type="term" value="F:DNA binding"/>
    <property type="evidence" value="ECO:0007669"/>
    <property type="project" value="UniProtKB-KW"/>
</dbReference>
<keyword evidence="1" id="KW-0805">Transcription regulation</keyword>
<proteinExistence type="predicted"/>
<dbReference type="Proteomes" id="UP000476332">
    <property type="component" value="Unassembled WGS sequence"/>
</dbReference>
<dbReference type="EMBL" id="JAAAMJ010000010">
    <property type="protein sequence ID" value="NDV87792.1"/>
    <property type="molecule type" value="Genomic_DNA"/>
</dbReference>
<evidence type="ECO:0000256" key="3">
    <source>
        <dbReference type="ARBA" id="ARBA00023163"/>
    </source>
</evidence>
<name>A0A6L9MJI9_9HYPH</name>
<dbReference type="RefSeq" id="WP_163044556.1">
    <property type="nucleotide sequence ID" value="NZ_JAAAMJ010000010.1"/>
</dbReference>
<gene>
    <name evidence="5" type="ORF">GTW51_13885</name>
</gene>
<protein>
    <submittedName>
        <fullName evidence="5">Helix-turn-helix domain-containing protein</fullName>
    </submittedName>
</protein>
<evidence type="ECO:0000256" key="2">
    <source>
        <dbReference type="ARBA" id="ARBA00023125"/>
    </source>
</evidence>
<dbReference type="Pfam" id="PF01381">
    <property type="entry name" value="HTH_3"/>
    <property type="match status" value="1"/>
</dbReference>
<evidence type="ECO:0000259" key="4">
    <source>
        <dbReference type="PROSITE" id="PS50943"/>
    </source>
</evidence>
<keyword evidence="6" id="KW-1185">Reference proteome</keyword>
<dbReference type="Gene3D" id="1.10.260.40">
    <property type="entry name" value="lambda repressor-like DNA-binding domains"/>
    <property type="match status" value="1"/>
</dbReference>
<comment type="caution">
    <text evidence="5">The sequence shown here is derived from an EMBL/GenBank/DDBJ whole genome shotgun (WGS) entry which is preliminary data.</text>
</comment>
<dbReference type="PANTHER" id="PTHR36511:SF4">
    <property type="entry name" value="ANTITOXIN MQSA"/>
    <property type="match status" value="1"/>
</dbReference>
<dbReference type="CDD" id="cd00093">
    <property type="entry name" value="HTH_XRE"/>
    <property type="match status" value="1"/>
</dbReference>
<dbReference type="InterPro" id="IPR052359">
    <property type="entry name" value="HTH-type_reg/antitoxin"/>
</dbReference>
<evidence type="ECO:0000256" key="1">
    <source>
        <dbReference type="ARBA" id="ARBA00023015"/>
    </source>
</evidence>
<keyword evidence="2" id="KW-0238">DNA-binding</keyword>
<reference evidence="5 6" key="1">
    <citation type="submission" date="2020-01" db="EMBL/GenBank/DDBJ databases">
        <title>Genomes of bacteria type strains.</title>
        <authorList>
            <person name="Chen J."/>
            <person name="Zhu S."/>
            <person name="Chen J."/>
        </authorList>
    </citation>
    <scope>NUCLEOTIDE SEQUENCE [LARGE SCALE GENOMIC DNA]</scope>
    <source>
        <strain evidence="5 6">KCTC 52919</strain>
    </source>
</reference>
<dbReference type="PANTHER" id="PTHR36511">
    <property type="entry name" value="MERR FAMILY BACTERIAL REGULATORY PROTEIN"/>
    <property type="match status" value="1"/>
</dbReference>
<organism evidence="5 6">
    <name type="scientific">Aurantimonas aggregata</name>
    <dbReference type="NCBI Taxonomy" id="2047720"/>
    <lineage>
        <taxon>Bacteria</taxon>
        <taxon>Pseudomonadati</taxon>
        <taxon>Pseudomonadota</taxon>
        <taxon>Alphaproteobacteria</taxon>
        <taxon>Hyphomicrobiales</taxon>
        <taxon>Aurantimonadaceae</taxon>
        <taxon>Aurantimonas</taxon>
    </lineage>
</organism>
<dbReference type="SUPFAM" id="SSF47413">
    <property type="entry name" value="lambda repressor-like DNA-binding domains"/>
    <property type="match status" value="1"/>
</dbReference>
<keyword evidence="3" id="KW-0804">Transcription</keyword>
<evidence type="ECO:0000313" key="6">
    <source>
        <dbReference type="Proteomes" id="UP000476332"/>
    </source>
</evidence>
<feature type="domain" description="HTH cro/C1-type" evidence="4">
    <location>
        <begin position="37"/>
        <end position="72"/>
    </location>
</feature>
<dbReference type="AlphaFoldDB" id="A0A6L9MJI9"/>
<dbReference type="SMART" id="SM00530">
    <property type="entry name" value="HTH_XRE"/>
    <property type="match status" value="1"/>
</dbReference>